<reference evidence="1" key="2">
    <citation type="submission" date="2019-01" db="UniProtKB">
        <authorList>
            <consortium name="EnsemblPlants"/>
        </authorList>
    </citation>
    <scope>IDENTIFICATION</scope>
    <source>
        <strain evidence="1">cv. Heinz 1706</strain>
    </source>
</reference>
<protein>
    <submittedName>
        <fullName evidence="1">Uncharacterized protein</fullName>
    </submittedName>
</protein>
<dbReference type="EnsemblPlants" id="Solyc08g061375.1.1">
    <property type="protein sequence ID" value="Solyc08g061375.1.1"/>
    <property type="gene ID" value="Solyc08g061375.1"/>
</dbReference>
<evidence type="ECO:0000313" key="1">
    <source>
        <dbReference type="EnsemblPlants" id="Solyc08g061375.1.1"/>
    </source>
</evidence>
<keyword evidence="2" id="KW-1185">Reference proteome</keyword>
<evidence type="ECO:0000313" key="2">
    <source>
        <dbReference type="Proteomes" id="UP000004994"/>
    </source>
</evidence>
<dbReference type="Proteomes" id="UP000004994">
    <property type="component" value="Chromosome 8"/>
</dbReference>
<sequence length="92" mass="10901">MSYSRHKSHLGYWEPGDFFWTPIYDVDGFGELWDIHYFNGKFYVITSTGVWVIDEDYELQLLCFVVDPVDCHKKRGSGVNTRTTVNLQLYPW</sequence>
<proteinExistence type="predicted"/>
<reference evidence="1" key="1">
    <citation type="journal article" date="2012" name="Nature">
        <title>The tomato genome sequence provides insights into fleshy fruit evolution.</title>
        <authorList>
            <consortium name="Tomato Genome Consortium"/>
        </authorList>
    </citation>
    <scope>NUCLEOTIDE SEQUENCE [LARGE SCALE GENOMIC DNA]</scope>
    <source>
        <strain evidence="1">cv. Heinz 1706</strain>
    </source>
</reference>
<dbReference type="AlphaFoldDB" id="A0A3Q7HPB3"/>
<dbReference type="Gramene" id="Solyc08g061375.1.1">
    <property type="protein sequence ID" value="Solyc08g061375.1.1"/>
    <property type="gene ID" value="Solyc08g061375.1"/>
</dbReference>
<organism evidence="1">
    <name type="scientific">Solanum lycopersicum</name>
    <name type="common">Tomato</name>
    <name type="synonym">Lycopersicon esculentum</name>
    <dbReference type="NCBI Taxonomy" id="4081"/>
    <lineage>
        <taxon>Eukaryota</taxon>
        <taxon>Viridiplantae</taxon>
        <taxon>Streptophyta</taxon>
        <taxon>Embryophyta</taxon>
        <taxon>Tracheophyta</taxon>
        <taxon>Spermatophyta</taxon>
        <taxon>Magnoliopsida</taxon>
        <taxon>eudicotyledons</taxon>
        <taxon>Gunneridae</taxon>
        <taxon>Pentapetalae</taxon>
        <taxon>asterids</taxon>
        <taxon>lamiids</taxon>
        <taxon>Solanales</taxon>
        <taxon>Solanaceae</taxon>
        <taxon>Solanoideae</taxon>
        <taxon>Solaneae</taxon>
        <taxon>Solanum</taxon>
        <taxon>Solanum subgen. Lycopersicon</taxon>
    </lineage>
</organism>
<name>A0A3Q7HPB3_SOLLC</name>
<dbReference type="InParanoid" id="A0A3Q7HPB3"/>
<accession>A0A3Q7HPB3</accession>